<dbReference type="SUPFAM" id="SSF48452">
    <property type="entry name" value="TPR-like"/>
    <property type="match status" value="3"/>
</dbReference>
<dbReference type="Pfam" id="PF13191">
    <property type="entry name" value="AAA_16"/>
    <property type="match status" value="1"/>
</dbReference>
<dbReference type="Gene3D" id="1.25.40.10">
    <property type="entry name" value="Tetratricopeptide repeat domain"/>
    <property type="match status" value="3"/>
</dbReference>
<evidence type="ECO:0000259" key="3">
    <source>
        <dbReference type="Pfam" id="PF12770"/>
    </source>
</evidence>
<evidence type="ECO:0000256" key="2">
    <source>
        <dbReference type="SAM" id="MobiDB-lite"/>
    </source>
</evidence>
<proteinExistence type="predicted"/>
<feature type="domain" description="CHAT" evidence="3">
    <location>
        <begin position="121"/>
        <end position="375"/>
    </location>
</feature>
<sequence length="1393" mass="151758">MRPHLNQSRPILSASYGVRRVREVARVFTGLILDPAGFEVLAAGKPVGSRRPLGPADVELLQAVAAEYVEAVHSDADDAVFVALGRKLLAWIGGDQVPFRTPLVFEVRAPASPSAAEWAVLRAPWEVLADQHGFLAADELRRYEVVRRLGTPDKGPALDDFRLGLMFMASAPRGQRELDFEAEESAILTAVGDTRVDLVVEDTGDPDQLGQRWADLGGLPVLHLSCHGINNWRTSPDRPGLPVLMMENEVGDGLPVTAADLTRRLPIMPRLMFVSACLTATAADAEGYLQPGPDHRSTDTAVPGDGPAPLVPVAHSLSTGLVTAGVPAVVGWDGSVTDGAATLFAQHLYQQLGLRQDLAAAVGDARRKLLGCDQPRLRADWHLARIWLGPTGGGPVVAGTRRRPRLSAQHGRKTFLDLKRQHVPVATAQMFVGRRREMRQALRALRGNERSGVLLHGQGRLGKSSLAARLADRFTDRAVAVVFGDYTAMGVLDAISAAVEDNPAARSLIEARRAEIRDQPEALRYVLVDLLSGACEQAGENGQRPLLLIIDDLEQILEPQPDAPHRVTSRCAPMLAAVLRAFSPDRGDSRLVVTSRFAFTLDGLEERLEPVQLAPLSPVAQQKLAVRQRAVPPEELRETRANLAARAVAVSRGNPGLQDLVALRLVYSPQVDAARAERAVAEMESYLDRGGLPADADIRPFVENLALDALIEQAGPTHIALLRTLTLFELPMPTAVTDLLQTRTGGSVQRLCGLGLANAFPDIGDPGDTATAVSALAAGRLAPLTGAERVDLATTVVQPLLRAWGGPGVQATWEAVVDVQLTRLGMLADDHATVELCAADAVRALLAGPAERAFTIGQQAIAVLDRHATPLPLRLLREVAEAARIAGDGTAAAAIYERAAEQATSAGGGVNPLQHARVISEFANLLITRGELDRAEQLLYQARDIFIAAGSEEEVAAIWGSLARIRHQRGDYDEALRIRRDIELPAYERLGDTRSTAITWGDIAEILYLRGDYDEALRIRRERQLPVYERLGEIHAIAVAWGCIADILDRRGDYDEVLRIRRERQLPVYERLGDTRAIAVTWGKIARIMHQRGDHGEALRIHHEIELPAYERLGDTRSTAIAWGNIADILHLQGDNEESLRIRREIELPAYERVGDVRSVAIIWGKIAGIVLQRGDLEEALRIHQEKTLPAFEGLGDTRSIAISWGTIADILRLNGDLDEALRIHKEIELPAYEWLGDTHSIATTWGNIADILRQRGDYAEALRIRQHKALPAFEKMNDPDGIANSIWGIAQIQLEQDDLESASSNLNRAFQILDRLQRSDGVAVVGGVFGQLLAARGEPDHARQILEKSLNAARKIGFAPLIEEITDVLRTVEHQSPSKGDEPKSGDGRARE</sequence>
<name>A0ABQ3W755_9ACTN</name>
<keyword evidence="1" id="KW-0175">Coiled coil</keyword>
<dbReference type="InterPro" id="IPR041664">
    <property type="entry name" value="AAA_16"/>
</dbReference>
<comment type="caution">
    <text evidence="5">The sequence shown here is derived from an EMBL/GenBank/DDBJ whole genome shotgun (WGS) entry which is preliminary data.</text>
</comment>
<evidence type="ECO:0000313" key="5">
    <source>
        <dbReference type="EMBL" id="GID42882.1"/>
    </source>
</evidence>
<feature type="region of interest" description="Disordered" evidence="2">
    <location>
        <begin position="1373"/>
        <end position="1393"/>
    </location>
</feature>
<gene>
    <name evidence="5" type="ORF">Aca07nite_01570</name>
</gene>
<reference evidence="5" key="1">
    <citation type="submission" date="2021-01" db="EMBL/GenBank/DDBJ databases">
        <title>Whole genome shotgun sequence of Actinoplanes capillaceus NBRC 16408.</title>
        <authorList>
            <person name="Komaki H."/>
            <person name="Tamura T."/>
        </authorList>
    </citation>
    <scope>NUCLEOTIDE SEQUENCE [LARGE SCALE GENOMIC DNA]</scope>
    <source>
        <strain evidence="5">NBRC 16408</strain>
    </source>
</reference>
<evidence type="ECO:0000256" key="1">
    <source>
        <dbReference type="SAM" id="Coils"/>
    </source>
</evidence>
<dbReference type="SUPFAM" id="SSF52540">
    <property type="entry name" value="P-loop containing nucleoside triphosphate hydrolases"/>
    <property type="match status" value="1"/>
</dbReference>
<protein>
    <recommendedName>
        <fullName evidence="6">Tetratricopeptide repeat-containing protein</fullName>
    </recommendedName>
</protein>
<dbReference type="Pfam" id="PF13424">
    <property type="entry name" value="TPR_12"/>
    <property type="match status" value="1"/>
</dbReference>
<accession>A0ABQ3W755</accession>
<dbReference type="Gene3D" id="3.40.50.300">
    <property type="entry name" value="P-loop containing nucleotide triphosphate hydrolases"/>
    <property type="match status" value="1"/>
</dbReference>
<organism evidence="5">
    <name type="scientific">Actinoplanes campanulatus</name>
    <dbReference type="NCBI Taxonomy" id="113559"/>
    <lineage>
        <taxon>Bacteria</taxon>
        <taxon>Bacillati</taxon>
        <taxon>Actinomycetota</taxon>
        <taxon>Actinomycetes</taxon>
        <taxon>Micromonosporales</taxon>
        <taxon>Micromonosporaceae</taxon>
        <taxon>Actinoplanes</taxon>
    </lineage>
</organism>
<dbReference type="InterPro" id="IPR024983">
    <property type="entry name" value="CHAT_dom"/>
</dbReference>
<dbReference type="InterPro" id="IPR011990">
    <property type="entry name" value="TPR-like_helical_dom_sf"/>
</dbReference>
<feature type="domain" description="Orc1-like AAA ATPase" evidence="4">
    <location>
        <begin position="431"/>
        <end position="558"/>
    </location>
</feature>
<evidence type="ECO:0000259" key="4">
    <source>
        <dbReference type="Pfam" id="PF13191"/>
    </source>
</evidence>
<feature type="compositionally biased region" description="Basic and acidic residues" evidence="2">
    <location>
        <begin position="1380"/>
        <end position="1393"/>
    </location>
</feature>
<dbReference type="PANTHER" id="PTHR10098">
    <property type="entry name" value="RAPSYN-RELATED"/>
    <property type="match status" value="1"/>
</dbReference>
<dbReference type="InterPro" id="IPR027417">
    <property type="entry name" value="P-loop_NTPase"/>
</dbReference>
<dbReference type="EMBL" id="BOMF01000001">
    <property type="protein sequence ID" value="GID42882.1"/>
    <property type="molecule type" value="Genomic_DNA"/>
</dbReference>
<dbReference type="Pfam" id="PF12770">
    <property type="entry name" value="CHAT"/>
    <property type="match status" value="1"/>
</dbReference>
<feature type="coiled-coil region" evidence="1">
    <location>
        <begin position="1290"/>
        <end position="1320"/>
    </location>
</feature>
<evidence type="ECO:0008006" key="6">
    <source>
        <dbReference type="Google" id="ProtNLM"/>
    </source>
</evidence>